<proteinExistence type="predicted"/>
<reference evidence="2" key="1">
    <citation type="journal article" date="2021" name="New Phytol.">
        <title>Evolutionary innovations through gain and loss of genes in the ectomycorrhizal Boletales.</title>
        <authorList>
            <person name="Wu G."/>
            <person name="Miyauchi S."/>
            <person name="Morin E."/>
            <person name="Kuo A."/>
            <person name="Drula E."/>
            <person name="Varga T."/>
            <person name="Kohler A."/>
            <person name="Feng B."/>
            <person name="Cao Y."/>
            <person name="Lipzen A."/>
            <person name="Daum C."/>
            <person name="Hundley H."/>
            <person name="Pangilinan J."/>
            <person name="Johnson J."/>
            <person name="Barry K."/>
            <person name="LaButti K."/>
            <person name="Ng V."/>
            <person name="Ahrendt S."/>
            <person name="Min B."/>
            <person name="Choi I.G."/>
            <person name="Park H."/>
            <person name="Plett J.M."/>
            <person name="Magnuson J."/>
            <person name="Spatafora J.W."/>
            <person name="Nagy L.G."/>
            <person name="Henrissat B."/>
            <person name="Grigoriev I.V."/>
            <person name="Yang Z.L."/>
            <person name="Xu J."/>
            <person name="Martin F.M."/>
        </authorList>
    </citation>
    <scope>NUCLEOTIDE SEQUENCE</scope>
    <source>
        <strain evidence="2">KKN 215</strain>
    </source>
</reference>
<organism evidence="2 3">
    <name type="scientific">Cristinia sonorae</name>
    <dbReference type="NCBI Taxonomy" id="1940300"/>
    <lineage>
        <taxon>Eukaryota</taxon>
        <taxon>Fungi</taxon>
        <taxon>Dikarya</taxon>
        <taxon>Basidiomycota</taxon>
        <taxon>Agaricomycotina</taxon>
        <taxon>Agaricomycetes</taxon>
        <taxon>Agaricomycetidae</taxon>
        <taxon>Agaricales</taxon>
        <taxon>Pleurotineae</taxon>
        <taxon>Stephanosporaceae</taxon>
        <taxon>Cristinia</taxon>
    </lineage>
</organism>
<comment type="caution">
    <text evidence="2">The sequence shown here is derived from an EMBL/GenBank/DDBJ whole genome shotgun (WGS) entry which is preliminary data.</text>
</comment>
<feature type="signal peptide" evidence="1">
    <location>
        <begin position="1"/>
        <end position="23"/>
    </location>
</feature>
<protein>
    <submittedName>
        <fullName evidence="2">Uncharacterized protein</fullName>
    </submittedName>
</protein>
<feature type="chain" id="PRO_5035473519" evidence="1">
    <location>
        <begin position="24"/>
        <end position="141"/>
    </location>
</feature>
<name>A0A8K0XSJ3_9AGAR</name>
<evidence type="ECO:0000313" key="2">
    <source>
        <dbReference type="EMBL" id="KAH8103578.1"/>
    </source>
</evidence>
<gene>
    <name evidence="2" type="ORF">BXZ70DRAFT_740287</name>
</gene>
<keyword evidence="1" id="KW-0732">Signal</keyword>
<evidence type="ECO:0000256" key="1">
    <source>
        <dbReference type="SAM" id="SignalP"/>
    </source>
</evidence>
<sequence>MFELLSFILSFIGLATIIPQIHALLAAHLPESRFKQLDATLRETAELLNSAIQDGFMDDPEFVRDTKARLYCLRNVTEHLRVRVLSAPGFFRQCIALMKGLSKRIGEAENGADLVRTRVAVSTVPLPKLYPSITSIQASSP</sequence>
<evidence type="ECO:0000313" key="3">
    <source>
        <dbReference type="Proteomes" id="UP000813824"/>
    </source>
</evidence>
<dbReference type="Proteomes" id="UP000813824">
    <property type="component" value="Unassembled WGS sequence"/>
</dbReference>
<dbReference type="AlphaFoldDB" id="A0A8K0XSJ3"/>
<dbReference type="OrthoDB" id="2680369at2759"/>
<keyword evidence="3" id="KW-1185">Reference proteome</keyword>
<accession>A0A8K0XSJ3</accession>
<dbReference type="EMBL" id="JAEVFJ010000007">
    <property type="protein sequence ID" value="KAH8103578.1"/>
    <property type="molecule type" value="Genomic_DNA"/>
</dbReference>